<evidence type="ECO:0000256" key="6">
    <source>
        <dbReference type="ARBA" id="ARBA00023136"/>
    </source>
</evidence>
<feature type="transmembrane region" description="Helical" evidence="7">
    <location>
        <begin position="36"/>
        <end position="56"/>
    </location>
</feature>
<dbReference type="RefSeq" id="WP_021759961.1">
    <property type="nucleotide sequence ID" value="NC_022444.1"/>
</dbReference>
<gene>
    <name evidence="8" type="ORF">DGI_1318</name>
</gene>
<keyword evidence="3" id="KW-1003">Cell membrane</keyword>
<dbReference type="EMBL" id="CP006585">
    <property type="protein sequence ID" value="AGW13169.1"/>
    <property type="molecule type" value="Genomic_DNA"/>
</dbReference>
<evidence type="ECO:0000256" key="7">
    <source>
        <dbReference type="SAM" id="Phobius"/>
    </source>
</evidence>
<name>T2GAG6_MEGG1</name>
<dbReference type="NCBIfam" id="NF004905">
    <property type="entry name" value="PRK06265.1-5"/>
    <property type="match status" value="1"/>
</dbReference>
<keyword evidence="9" id="KW-1185">Reference proteome</keyword>
<keyword evidence="6 7" id="KW-0472">Membrane</keyword>
<dbReference type="KEGG" id="dgg:DGI_1318"/>
<dbReference type="Proteomes" id="UP000016587">
    <property type="component" value="Chromosome"/>
</dbReference>
<evidence type="ECO:0000313" key="8">
    <source>
        <dbReference type="EMBL" id="AGW13169.1"/>
    </source>
</evidence>
<feature type="transmembrane region" description="Helical" evidence="7">
    <location>
        <begin position="94"/>
        <end position="118"/>
    </location>
</feature>
<dbReference type="STRING" id="1121448.DGI_1318"/>
<dbReference type="eggNOG" id="COG0310">
    <property type="taxonomic scope" value="Bacteria"/>
</dbReference>
<evidence type="ECO:0000256" key="2">
    <source>
        <dbReference type="ARBA" id="ARBA00022448"/>
    </source>
</evidence>
<dbReference type="OrthoDB" id="9792317at2"/>
<comment type="subcellular location">
    <subcellularLocation>
        <location evidence="1">Cell membrane</location>
        <topology evidence="1">Multi-pass membrane protein</topology>
    </subcellularLocation>
</comment>
<feature type="transmembrane region" description="Helical" evidence="7">
    <location>
        <begin position="6"/>
        <end position="24"/>
    </location>
</feature>
<evidence type="ECO:0000256" key="5">
    <source>
        <dbReference type="ARBA" id="ARBA00022989"/>
    </source>
</evidence>
<feature type="transmembrane region" description="Helical" evidence="7">
    <location>
        <begin position="166"/>
        <end position="189"/>
    </location>
</feature>
<accession>T2GAG6</accession>
<organism evidence="8 9">
    <name type="scientific">Megalodesulfovibrio gigas (strain ATCC 19364 / DSM 1382 / NCIMB 9332 / VKM B-1759)</name>
    <name type="common">Desulfovibrio gigas</name>
    <dbReference type="NCBI Taxonomy" id="1121448"/>
    <lineage>
        <taxon>Bacteria</taxon>
        <taxon>Pseudomonadati</taxon>
        <taxon>Thermodesulfobacteriota</taxon>
        <taxon>Desulfovibrionia</taxon>
        <taxon>Desulfovibrionales</taxon>
        <taxon>Desulfovibrionaceae</taxon>
        <taxon>Megalodesulfovibrio</taxon>
    </lineage>
</organism>
<dbReference type="Pfam" id="PF01891">
    <property type="entry name" value="CbiM"/>
    <property type="match status" value="1"/>
</dbReference>
<evidence type="ECO:0000256" key="3">
    <source>
        <dbReference type="ARBA" id="ARBA00022475"/>
    </source>
</evidence>
<reference evidence="8 9" key="1">
    <citation type="journal article" date="2013" name="J. Bacteriol.">
        <title>Roles of HynAB and Ech, the only two hydrogenases found in the model sulfate reducer Desulfovibrio gigas.</title>
        <authorList>
            <person name="Morais-Silva F.O."/>
            <person name="Santos C.I."/>
            <person name="Rodrigues R."/>
            <person name="Pereira I.A."/>
            <person name="Rodrigues-Pousada C."/>
        </authorList>
    </citation>
    <scope>NUCLEOTIDE SEQUENCE [LARGE SCALE GENOMIC DNA]</scope>
    <source>
        <strain evidence="9">ATCC 19364 / DSM 1382 / NCIMB 9332 / VKM B-1759</strain>
    </source>
</reference>
<evidence type="ECO:0000256" key="4">
    <source>
        <dbReference type="ARBA" id="ARBA00022692"/>
    </source>
</evidence>
<dbReference type="AlphaFoldDB" id="T2GAG6"/>
<evidence type="ECO:0000256" key="1">
    <source>
        <dbReference type="ARBA" id="ARBA00004651"/>
    </source>
</evidence>
<proteinExistence type="predicted"/>
<evidence type="ECO:0000313" key="9">
    <source>
        <dbReference type="Proteomes" id="UP000016587"/>
    </source>
</evidence>
<dbReference type="PATRIC" id="fig|1121448.10.peg.1315"/>
<dbReference type="Gene3D" id="1.10.1760.20">
    <property type="match status" value="1"/>
</dbReference>
<sequence length="208" mass="21028">MHISEGVLAGPVLVAGWAVAAAGIGIGLKKLDEKQLVTASFLAAAFFVASLIHVPLGPGNVHLVLNGLLAAILGWAAFPAIFVSLLLQAVLFQYGGLTILGVNTATMASAGLVCWLAARPWLAKGGRARAVAAFCMGFGAVGVAAVLTSACLALTGEALVPTAMLLLAAHLPVMLIEGAVTVAVVQFLARVQPELLHLPLSPTAAGRA</sequence>
<reference evidence="9" key="2">
    <citation type="submission" date="2013-07" db="EMBL/GenBank/DDBJ databases">
        <authorList>
            <person name="Morais-Silva F.O."/>
            <person name="Rezende A.M."/>
            <person name="Pimentel C."/>
            <person name="Resende D.M."/>
            <person name="Santos C.I."/>
            <person name="Clemente C."/>
            <person name="de Oliveira L.M."/>
            <person name="da Silva S.M."/>
            <person name="Costa D.A."/>
            <person name="Varela-Raposo A."/>
            <person name="Horacio E.C.A."/>
            <person name="Matos M."/>
            <person name="Flores O."/>
            <person name="Ruiz J.C."/>
            <person name="Rodrigues-Pousada C."/>
        </authorList>
    </citation>
    <scope>NUCLEOTIDE SEQUENCE [LARGE SCALE GENOMIC DNA]</scope>
    <source>
        <strain evidence="9">ATCC 19364 / DSM 1382 / NCIMB 9332 / VKM B-1759</strain>
    </source>
</reference>
<keyword evidence="5 7" id="KW-1133">Transmembrane helix</keyword>
<keyword evidence="4 7" id="KW-0812">Transmembrane</keyword>
<dbReference type="PANTHER" id="PTHR34229:SF1">
    <property type="entry name" value="METAL TRANSPORT PROTEIN HI_1621-RELATED"/>
    <property type="match status" value="1"/>
</dbReference>
<dbReference type="HOGENOM" id="CLU_052508_1_0_7"/>
<dbReference type="InterPro" id="IPR002751">
    <property type="entry name" value="CbiM/NikMN"/>
</dbReference>
<protein>
    <submittedName>
        <fullName evidence="8">Putative cobalamin (Vitamin B12) biosynthesis CbiM protein</fullName>
    </submittedName>
</protein>
<dbReference type="GO" id="GO:0000041">
    <property type="term" value="P:transition metal ion transport"/>
    <property type="evidence" value="ECO:0007669"/>
    <property type="project" value="InterPro"/>
</dbReference>
<dbReference type="GO" id="GO:0005886">
    <property type="term" value="C:plasma membrane"/>
    <property type="evidence" value="ECO:0007669"/>
    <property type="project" value="UniProtKB-SubCell"/>
</dbReference>
<dbReference type="PANTHER" id="PTHR34229">
    <property type="entry name" value="METAL TRANSPORT PROTEIN HI_1621-RELATED"/>
    <property type="match status" value="1"/>
</dbReference>
<keyword evidence="2" id="KW-0813">Transport</keyword>
<feature type="transmembrane region" description="Helical" evidence="7">
    <location>
        <begin position="68"/>
        <end position="87"/>
    </location>
</feature>
<feature type="transmembrane region" description="Helical" evidence="7">
    <location>
        <begin position="130"/>
        <end position="154"/>
    </location>
</feature>